<dbReference type="RefSeq" id="WP_138129156.1">
    <property type="nucleotide sequence ID" value="NZ_SWLG01000023.1"/>
</dbReference>
<comment type="caution">
    <text evidence="1">The sequence shown here is derived from an EMBL/GenBank/DDBJ whole genome shotgun (WGS) entry which is preliminary data.</text>
</comment>
<protein>
    <submittedName>
        <fullName evidence="1">Uncharacterized protein</fullName>
    </submittedName>
</protein>
<accession>A0A5R9F6E8</accession>
<reference evidence="1 2" key="1">
    <citation type="submission" date="2019-04" db="EMBL/GenBank/DDBJ databases">
        <title>Bacillus caeni sp. nov., a bacterium isolated from mangrove sediment.</title>
        <authorList>
            <person name="Huang H."/>
            <person name="Mo K."/>
            <person name="Hu Y."/>
        </authorList>
    </citation>
    <scope>NUCLEOTIDE SEQUENCE [LARGE SCALE GENOMIC DNA]</scope>
    <source>
        <strain evidence="1 2">HB172195</strain>
    </source>
</reference>
<evidence type="ECO:0000313" key="2">
    <source>
        <dbReference type="Proteomes" id="UP000308230"/>
    </source>
</evidence>
<dbReference type="EMBL" id="SWLG01000023">
    <property type="protein sequence ID" value="TLS35365.1"/>
    <property type="molecule type" value="Genomic_DNA"/>
</dbReference>
<keyword evidence="2" id="KW-1185">Reference proteome</keyword>
<dbReference type="Proteomes" id="UP000308230">
    <property type="component" value="Unassembled WGS sequence"/>
</dbReference>
<name>A0A5R9F6E8_9BACL</name>
<organism evidence="1 2">
    <name type="scientific">Exobacillus caeni</name>
    <dbReference type="NCBI Taxonomy" id="2574798"/>
    <lineage>
        <taxon>Bacteria</taxon>
        <taxon>Bacillati</taxon>
        <taxon>Bacillota</taxon>
        <taxon>Bacilli</taxon>
        <taxon>Bacillales</taxon>
        <taxon>Guptibacillaceae</taxon>
        <taxon>Exobacillus</taxon>
    </lineage>
</organism>
<gene>
    <name evidence="1" type="ORF">FCL54_20995</name>
</gene>
<dbReference type="AlphaFoldDB" id="A0A5R9F6E8"/>
<evidence type="ECO:0000313" key="1">
    <source>
        <dbReference type="EMBL" id="TLS35365.1"/>
    </source>
</evidence>
<sequence>MMEKAKEQMRLLFSILGQQMEQQSYDDESFRKLSEISKLLEENVEISEENRMLFDSITHYGEDALDIRDLDRRKQFINGHRDELEDFYSRLRKQLET</sequence>
<proteinExistence type="predicted"/>